<comment type="catalytic activity">
    <reaction evidence="1 2">
        <text>an acyl phosphate + H2O = a carboxylate + phosphate + H(+)</text>
        <dbReference type="Rhea" id="RHEA:14965"/>
        <dbReference type="ChEBI" id="CHEBI:15377"/>
        <dbReference type="ChEBI" id="CHEBI:15378"/>
        <dbReference type="ChEBI" id="CHEBI:29067"/>
        <dbReference type="ChEBI" id="CHEBI:43474"/>
        <dbReference type="ChEBI" id="CHEBI:59918"/>
        <dbReference type="EC" id="3.6.1.7"/>
    </reaction>
</comment>
<feature type="domain" description="Acylphosphatase-like" evidence="4">
    <location>
        <begin position="3"/>
        <end position="90"/>
    </location>
</feature>
<dbReference type="PANTHER" id="PTHR47268">
    <property type="entry name" value="ACYLPHOSPHATASE"/>
    <property type="match status" value="1"/>
</dbReference>
<dbReference type="GeneID" id="90448611"/>
<protein>
    <recommendedName>
        <fullName evidence="1 2">Acylphosphatase</fullName>
        <ecNumber evidence="1 2">3.6.1.7</ecNumber>
    </recommendedName>
</protein>
<dbReference type="PROSITE" id="PS51160">
    <property type="entry name" value="ACYLPHOSPHATASE_3"/>
    <property type="match status" value="1"/>
</dbReference>
<evidence type="ECO:0000256" key="3">
    <source>
        <dbReference type="RuleBase" id="RU004168"/>
    </source>
</evidence>
<dbReference type="InterPro" id="IPR020456">
    <property type="entry name" value="Acylphosphatase"/>
</dbReference>
<gene>
    <name evidence="5" type="ORF">LPQ35_02960</name>
</gene>
<dbReference type="PANTHER" id="PTHR47268:SF4">
    <property type="entry name" value="ACYLPHOSPHATASE"/>
    <property type="match status" value="1"/>
</dbReference>
<evidence type="ECO:0000313" key="6">
    <source>
        <dbReference type="Proteomes" id="UP001492541"/>
    </source>
</evidence>
<dbReference type="InterPro" id="IPR017968">
    <property type="entry name" value="Acylphosphatase_CS"/>
</dbReference>
<evidence type="ECO:0000256" key="2">
    <source>
        <dbReference type="RuleBase" id="RU000553"/>
    </source>
</evidence>
<comment type="similarity">
    <text evidence="3">Belongs to the acylphosphatase family.</text>
</comment>
<dbReference type="PROSITE" id="PS00150">
    <property type="entry name" value="ACYLPHOSPHATASE_1"/>
    <property type="match status" value="1"/>
</dbReference>
<keyword evidence="6" id="KW-1185">Reference proteome</keyword>
<dbReference type="Gene3D" id="3.30.70.100">
    <property type="match status" value="1"/>
</dbReference>
<dbReference type="EMBL" id="CP087714">
    <property type="protein sequence ID" value="XAT64343.1"/>
    <property type="molecule type" value="Genomic_DNA"/>
</dbReference>
<reference evidence="5 6" key="1">
    <citation type="submission" date="2021-11" db="EMBL/GenBank/DDBJ databases">
        <title>Whole genome of Geoglobus acetivorans.</title>
        <authorList>
            <person name="Liu D."/>
        </authorList>
    </citation>
    <scope>NUCLEOTIDE SEQUENCE [LARGE SCALE GENOMIC DNA]</scope>
    <source>
        <strain evidence="5 6">SBH6</strain>
    </source>
</reference>
<sequence>MKRLKIHVSGVVQGVGFRYFTRQRANELGIRGYVANLPDGRVLVVAEGDEKTLDKFISALKEGPRLAKVTGLEIDEEDYTGEFDKFEVRY</sequence>
<dbReference type="InterPro" id="IPR036046">
    <property type="entry name" value="Acylphosphatase-like_dom_sf"/>
</dbReference>
<dbReference type="RefSeq" id="WP_193806047.1">
    <property type="nucleotide sequence ID" value="NZ_CP087714.1"/>
</dbReference>
<dbReference type="Proteomes" id="UP001492541">
    <property type="component" value="Chromosome"/>
</dbReference>
<feature type="active site" evidence="1">
    <location>
        <position position="36"/>
    </location>
</feature>
<evidence type="ECO:0000256" key="1">
    <source>
        <dbReference type="PROSITE-ProRule" id="PRU00520"/>
    </source>
</evidence>
<dbReference type="PROSITE" id="PS00151">
    <property type="entry name" value="ACYLPHOSPHATASE_2"/>
    <property type="match status" value="1"/>
</dbReference>
<dbReference type="EC" id="3.6.1.7" evidence="1 2"/>
<proteinExistence type="inferred from homology"/>
<keyword evidence="1 2" id="KW-0378">Hydrolase</keyword>
<dbReference type="SUPFAM" id="SSF54975">
    <property type="entry name" value="Acylphosphatase/BLUF domain-like"/>
    <property type="match status" value="1"/>
</dbReference>
<evidence type="ECO:0000259" key="4">
    <source>
        <dbReference type="PROSITE" id="PS51160"/>
    </source>
</evidence>
<name>A0ABZ3H439_GEOAI</name>
<dbReference type="InterPro" id="IPR001792">
    <property type="entry name" value="Acylphosphatase-like_dom"/>
</dbReference>
<evidence type="ECO:0000313" key="5">
    <source>
        <dbReference type="EMBL" id="XAT64343.1"/>
    </source>
</evidence>
<accession>A0ABZ3H439</accession>
<organism evidence="5 6">
    <name type="scientific">Geoglobus acetivorans</name>
    <dbReference type="NCBI Taxonomy" id="565033"/>
    <lineage>
        <taxon>Archaea</taxon>
        <taxon>Methanobacteriati</taxon>
        <taxon>Methanobacteriota</taxon>
        <taxon>Archaeoglobi</taxon>
        <taxon>Archaeoglobales</taxon>
        <taxon>Archaeoglobaceae</taxon>
        <taxon>Geoglobus</taxon>
    </lineage>
</organism>
<feature type="active site" evidence="1">
    <location>
        <position position="18"/>
    </location>
</feature>
<dbReference type="Pfam" id="PF00708">
    <property type="entry name" value="Acylphosphatase"/>
    <property type="match status" value="1"/>
</dbReference>